<sequence>MAHKDTEPLIHGSLMLFVWELSFTVVSCHCTLEGGDFGSSLIWAMISQGETIYCTQSPVDMDITHQNKWNEFLNLVAKVVSSLSKDNLAVPHENFPKVITHMQRFLDKRTFLTIEDKLQLLVTAAVS</sequence>
<feature type="signal peptide" evidence="1">
    <location>
        <begin position="1"/>
        <end position="28"/>
    </location>
</feature>
<comment type="caution">
    <text evidence="2">The sequence shown here is derived from an EMBL/GenBank/DDBJ whole genome shotgun (WGS) entry which is preliminary data.</text>
</comment>
<protein>
    <submittedName>
        <fullName evidence="2">Uncharacterized protein</fullName>
    </submittedName>
</protein>
<proteinExistence type="predicted"/>
<evidence type="ECO:0000256" key="1">
    <source>
        <dbReference type="SAM" id="SignalP"/>
    </source>
</evidence>
<evidence type="ECO:0000313" key="2">
    <source>
        <dbReference type="EMBL" id="KAK2169502.1"/>
    </source>
</evidence>
<dbReference type="EMBL" id="JAODUP010000009">
    <property type="protein sequence ID" value="KAK2169502.1"/>
    <property type="molecule type" value="Genomic_DNA"/>
</dbReference>
<name>A0AAD9KE60_9ANNE</name>
<accession>A0AAD9KE60</accession>
<gene>
    <name evidence="2" type="ORF">LSH36_9g06008</name>
</gene>
<reference evidence="2" key="1">
    <citation type="journal article" date="2023" name="Mol. Biol. Evol.">
        <title>Third-Generation Sequencing Reveals the Adaptive Role of the Epigenome in Three Deep-Sea Polychaetes.</title>
        <authorList>
            <person name="Perez M."/>
            <person name="Aroh O."/>
            <person name="Sun Y."/>
            <person name="Lan Y."/>
            <person name="Juniper S.K."/>
            <person name="Young C.R."/>
            <person name="Angers B."/>
            <person name="Qian P.Y."/>
        </authorList>
    </citation>
    <scope>NUCLEOTIDE SEQUENCE</scope>
    <source>
        <strain evidence="2">P08H-3</strain>
    </source>
</reference>
<keyword evidence="1" id="KW-0732">Signal</keyword>
<dbReference type="Proteomes" id="UP001208570">
    <property type="component" value="Unassembled WGS sequence"/>
</dbReference>
<evidence type="ECO:0000313" key="3">
    <source>
        <dbReference type="Proteomes" id="UP001208570"/>
    </source>
</evidence>
<feature type="chain" id="PRO_5042136882" evidence="1">
    <location>
        <begin position="29"/>
        <end position="127"/>
    </location>
</feature>
<organism evidence="2 3">
    <name type="scientific">Paralvinella palmiformis</name>
    <dbReference type="NCBI Taxonomy" id="53620"/>
    <lineage>
        <taxon>Eukaryota</taxon>
        <taxon>Metazoa</taxon>
        <taxon>Spiralia</taxon>
        <taxon>Lophotrochozoa</taxon>
        <taxon>Annelida</taxon>
        <taxon>Polychaeta</taxon>
        <taxon>Sedentaria</taxon>
        <taxon>Canalipalpata</taxon>
        <taxon>Terebellida</taxon>
        <taxon>Terebelliformia</taxon>
        <taxon>Alvinellidae</taxon>
        <taxon>Paralvinella</taxon>
    </lineage>
</organism>
<keyword evidence="3" id="KW-1185">Reference proteome</keyword>
<dbReference type="AlphaFoldDB" id="A0AAD9KE60"/>